<comment type="caution">
    <text evidence="1">The sequence shown here is derived from an EMBL/GenBank/DDBJ whole genome shotgun (WGS) entry which is preliminary data.</text>
</comment>
<organism evidence="1 2">
    <name type="scientific">Pseudonocardia xinjiangensis</name>
    <dbReference type="NCBI Taxonomy" id="75289"/>
    <lineage>
        <taxon>Bacteria</taxon>
        <taxon>Bacillati</taxon>
        <taxon>Actinomycetota</taxon>
        <taxon>Actinomycetes</taxon>
        <taxon>Pseudonocardiales</taxon>
        <taxon>Pseudonocardiaceae</taxon>
        <taxon>Pseudonocardia</taxon>
    </lineage>
</organism>
<dbReference type="EMBL" id="JAAXKY010000024">
    <property type="protein sequence ID" value="NMH77468.1"/>
    <property type="molecule type" value="Genomic_DNA"/>
</dbReference>
<gene>
    <name evidence="1" type="ORF">HF577_10265</name>
</gene>
<name>A0ABX1RE10_9PSEU</name>
<dbReference type="Proteomes" id="UP001296706">
    <property type="component" value="Unassembled WGS sequence"/>
</dbReference>
<dbReference type="RefSeq" id="WP_169395544.1">
    <property type="nucleotide sequence ID" value="NZ_BAAAJH010000001.1"/>
</dbReference>
<accession>A0ABX1RE10</accession>
<sequence length="68" mass="7606">MLQFSFVTGVAVFGTIYQGTGRIANLRERINDGQLSSRGVNVLETRPLCTMNVQLVNPRVVRWCCCSE</sequence>
<keyword evidence="2" id="KW-1185">Reference proteome</keyword>
<evidence type="ECO:0000313" key="2">
    <source>
        <dbReference type="Proteomes" id="UP001296706"/>
    </source>
</evidence>
<reference evidence="1 2" key="1">
    <citation type="submission" date="2020-04" db="EMBL/GenBank/DDBJ databases">
        <authorList>
            <person name="Klaysubun C."/>
            <person name="Duangmal K."/>
            <person name="Lipun K."/>
        </authorList>
    </citation>
    <scope>NUCLEOTIDE SEQUENCE [LARGE SCALE GENOMIC DNA]</scope>
    <source>
        <strain evidence="1 2">JCM 11839</strain>
    </source>
</reference>
<protein>
    <submittedName>
        <fullName evidence="1">Uncharacterized protein</fullName>
    </submittedName>
</protein>
<evidence type="ECO:0000313" key="1">
    <source>
        <dbReference type="EMBL" id="NMH77468.1"/>
    </source>
</evidence>
<proteinExistence type="predicted"/>